<accession>A0ABD2NAG8</accession>
<keyword evidence="2" id="KW-1185">Reference proteome</keyword>
<sequence>MYLNDARNKYLMDLFEQEGKEEAASSKQEIQSIINVFKNYKENCEDGIAATSWKKDMPTIYKRKRTATSRGEWDVDNSVDAPKAINKDGITISTAVSIRGSAIDWFRYYLVGRSQYIEGLGPGSVVVDAKSRVEDVSVGVPQSSVLGPVHEWPSTASERVLPYNLCRRYIGCVS</sequence>
<proteinExistence type="predicted"/>
<evidence type="ECO:0000313" key="1">
    <source>
        <dbReference type="EMBL" id="KAL3275344.1"/>
    </source>
</evidence>
<dbReference type="AlphaFoldDB" id="A0ABD2NAG8"/>
<reference evidence="1 2" key="1">
    <citation type="journal article" date="2021" name="BMC Biol.">
        <title>Horizontally acquired antibacterial genes associated with adaptive radiation of ladybird beetles.</title>
        <authorList>
            <person name="Li H.S."/>
            <person name="Tang X.F."/>
            <person name="Huang Y.H."/>
            <person name="Xu Z.Y."/>
            <person name="Chen M.L."/>
            <person name="Du X.Y."/>
            <person name="Qiu B.Y."/>
            <person name="Chen P.T."/>
            <person name="Zhang W."/>
            <person name="Slipinski A."/>
            <person name="Escalona H.E."/>
            <person name="Waterhouse R.M."/>
            <person name="Zwick A."/>
            <person name="Pang H."/>
        </authorList>
    </citation>
    <scope>NUCLEOTIDE SEQUENCE [LARGE SCALE GENOMIC DNA]</scope>
    <source>
        <strain evidence="1">SYSU2018</strain>
    </source>
</reference>
<protein>
    <submittedName>
        <fullName evidence="1">Uncharacterized protein</fullName>
    </submittedName>
</protein>
<dbReference type="EMBL" id="JABFTP020000083">
    <property type="protein sequence ID" value="KAL3275344.1"/>
    <property type="molecule type" value="Genomic_DNA"/>
</dbReference>
<name>A0ABD2NAG8_9CUCU</name>
<dbReference type="Proteomes" id="UP001516400">
    <property type="component" value="Unassembled WGS sequence"/>
</dbReference>
<evidence type="ECO:0000313" key="2">
    <source>
        <dbReference type="Proteomes" id="UP001516400"/>
    </source>
</evidence>
<comment type="caution">
    <text evidence="1">The sequence shown here is derived from an EMBL/GenBank/DDBJ whole genome shotgun (WGS) entry which is preliminary data.</text>
</comment>
<gene>
    <name evidence="1" type="ORF">HHI36_020111</name>
</gene>
<organism evidence="1 2">
    <name type="scientific">Cryptolaemus montrouzieri</name>
    <dbReference type="NCBI Taxonomy" id="559131"/>
    <lineage>
        <taxon>Eukaryota</taxon>
        <taxon>Metazoa</taxon>
        <taxon>Ecdysozoa</taxon>
        <taxon>Arthropoda</taxon>
        <taxon>Hexapoda</taxon>
        <taxon>Insecta</taxon>
        <taxon>Pterygota</taxon>
        <taxon>Neoptera</taxon>
        <taxon>Endopterygota</taxon>
        <taxon>Coleoptera</taxon>
        <taxon>Polyphaga</taxon>
        <taxon>Cucujiformia</taxon>
        <taxon>Coccinelloidea</taxon>
        <taxon>Coccinellidae</taxon>
        <taxon>Scymninae</taxon>
        <taxon>Scymnini</taxon>
        <taxon>Cryptolaemus</taxon>
    </lineage>
</organism>